<protein>
    <recommendedName>
        <fullName evidence="7">Ubiquitin carboxyl-terminal hydrolase</fullName>
        <ecNumber evidence="7">3.4.19.12</ecNumber>
    </recommendedName>
</protein>
<dbReference type="CDD" id="cd13312">
    <property type="entry name" value="PH_USP37_like"/>
    <property type="match status" value="1"/>
</dbReference>
<reference evidence="11" key="1">
    <citation type="submission" date="2011-03" db="EMBL/GenBank/DDBJ databases">
        <title>Version 3 of the genome sequence of Otolemur garnettii (Bushbaby).</title>
        <authorList>
            <consortium name="The Broad Institute Genome Sequencing Platform"/>
            <person name="Di Palma F."/>
            <person name="Johnson J."/>
            <person name="Lander E.S."/>
            <person name="Lindblad-Toh K."/>
            <person name="Jaffe D.B."/>
            <person name="Gnerre S."/>
            <person name="MacCallum I."/>
            <person name="Przybylski D."/>
            <person name="Ribeiro F.J."/>
            <person name="Burton J.N."/>
            <person name="Walker B.J."/>
            <person name="Sharpe T."/>
            <person name="Hall G."/>
        </authorList>
    </citation>
    <scope>NUCLEOTIDE SEQUENCE [LARGE SCALE GENOMIC DNA]</scope>
</reference>
<dbReference type="CDD" id="cd02257">
    <property type="entry name" value="Peptidase_C19"/>
    <property type="match status" value="2"/>
</dbReference>
<evidence type="ECO:0000313" key="10">
    <source>
        <dbReference type="Ensembl" id="ENSOGAP00000016530.1"/>
    </source>
</evidence>
<keyword evidence="4 7" id="KW-0833">Ubl conjugation pathway</keyword>
<evidence type="ECO:0000259" key="9">
    <source>
        <dbReference type="PROSITE" id="PS50235"/>
    </source>
</evidence>
<evidence type="ECO:0000256" key="8">
    <source>
        <dbReference type="SAM" id="MobiDB-lite"/>
    </source>
</evidence>
<dbReference type="PROSITE" id="PS00973">
    <property type="entry name" value="USP_2"/>
    <property type="match status" value="1"/>
</dbReference>
<reference evidence="10" key="2">
    <citation type="submission" date="2025-08" db="UniProtKB">
        <authorList>
            <consortium name="Ensembl"/>
        </authorList>
    </citation>
    <scope>IDENTIFICATION</scope>
</reference>
<evidence type="ECO:0000256" key="4">
    <source>
        <dbReference type="ARBA" id="ARBA00022786"/>
    </source>
</evidence>
<comment type="function">
    <text evidence="7">Deubiquitinating enzyme that removes conjugated ubiquitin from specific proteins to regulate different cellular processes.</text>
</comment>
<evidence type="ECO:0000313" key="11">
    <source>
        <dbReference type="Proteomes" id="UP000005225"/>
    </source>
</evidence>
<proteinExistence type="inferred from homology"/>
<keyword evidence="11" id="KW-1185">Reference proteome</keyword>
<accession>H0XK90</accession>
<dbReference type="Gene3D" id="3.90.70.10">
    <property type="entry name" value="Cysteine proteinases"/>
    <property type="match status" value="2"/>
</dbReference>
<feature type="domain" description="USP" evidence="9">
    <location>
        <begin position="285"/>
        <end position="886"/>
    </location>
</feature>
<dbReference type="GO" id="GO:0005634">
    <property type="term" value="C:nucleus"/>
    <property type="evidence" value="ECO:0007669"/>
    <property type="project" value="TreeGrafter"/>
</dbReference>
<keyword evidence="5 7" id="KW-0378">Hydrolase</keyword>
<feature type="region of interest" description="Disordered" evidence="8">
    <location>
        <begin position="617"/>
        <end position="640"/>
    </location>
</feature>
<organism evidence="10 11">
    <name type="scientific">Otolemur garnettii</name>
    <name type="common">Small-eared galago</name>
    <name type="synonym">Garnett's greater bushbaby</name>
    <dbReference type="NCBI Taxonomy" id="30611"/>
    <lineage>
        <taxon>Eukaryota</taxon>
        <taxon>Metazoa</taxon>
        <taxon>Chordata</taxon>
        <taxon>Craniata</taxon>
        <taxon>Vertebrata</taxon>
        <taxon>Euteleostomi</taxon>
        <taxon>Mammalia</taxon>
        <taxon>Eutheria</taxon>
        <taxon>Euarchontoglires</taxon>
        <taxon>Primates</taxon>
        <taxon>Strepsirrhini</taxon>
        <taxon>Lorisiformes</taxon>
        <taxon>Galagidae</taxon>
        <taxon>Otolemur</taxon>
    </lineage>
</organism>
<keyword evidence="3 7" id="KW-0645">Protease</keyword>
<dbReference type="HOGENOM" id="CLU_012557_0_0_1"/>
<sequence>MTPLQIHGFIKIWSKNTGMTKLKEAFIETVEEKKEIKLVILSKSGGITKVFRLSNNIRSVVLQHCEKRKSHLCLTLQGNILFIGKLSFQDAEQMKMFLDVVRQNKLQNSMKPDDDWNIFESRNTQKEIDKTLSYKNRYKPSYRKMPLLMPKSPTLFNKGLLENLSEKRKKTLPSDLEINEDFLKENNNLTLNKKFKTDSLKYERSNWKEPASLKDLEKGRNSILGSSFKTDSNINPNLEETVLSTQTFSGKGGLAFSSEKEHSQNDPSGTEAQVSFDPQPEKLCEGFPNLGNTCYMNAVLQSLFAIPSFSHDLLMQGLLWEKIPVDAVILPLRQLLTLKDTCDRKIKEELLINVKYAISAVAKIFSGNAQNDAHEFLGQCLDQLKEDIKKLNDVLKTEREPRNENSSPQMYAGNTVTNVCVCPVIANFEFELQLSIICKACGHTVLKTEAGNYLSINLYQEAKPLSLSVQHFFDMFFQAEELVYNCEMCKHKSSVAVNTFSRLPRVLIVHLKRYSFNDAWSLVKNNQHVHIPKYLSLSSYCNESTKSPLSLSNNVPVWPSKVLNASQEIISKIISQLTPSVKSTSESSDSLVLQFAQDKNADLQRFQRKCEEVNQRYHHKDLQNGSKLESKEVNSEDKTVSEKELAMADSVMDLGDTSLPMTCENRDKLIGSQDTDPAETHLQETSENPEFNKCEKTNTPIELDVDTVMESTSGFYEYKGSRILGQSQGMAEEFRQNIETRITEEFLQQVSPPSAGKPDTQEHAEKALDRSTEIKPQKTNLNSLGELGSDENPGNKAILEMENTEAEAKEPNRNVKTRDPLQVYRLISVISHLGSSQSSGHYISDAYDFQKQAWFTYSDLWVSEIQEPLIQEMRHQSGYIFFYMHKEIFAALLEKAENSQPLSTQEGVNLQGE</sequence>
<dbReference type="GO" id="GO:0005829">
    <property type="term" value="C:cytosol"/>
    <property type="evidence" value="ECO:0007669"/>
    <property type="project" value="TreeGrafter"/>
</dbReference>
<evidence type="ECO:0000256" key="3">
    <source>
        <dbReference type="ARBA" id="ARBA00022670"/>
    </source>
</evidence>
<comment type="catalytic activity">
    <reaction evidence="1 7">
        <text>Thiol-dependent hydrolysis of ester, thioester, amide, peptide and isopeptide bonds formed by the C-terminal Gly of ubiquitin (a 76-residue protein attached to proteins as an intracellular targeting signal).</text>
        <dbReference type="EC" id="3.4.19.12"/>
    </reaction>
</comment>
<dbReference type="InterPro" id="IPR038765">
    <property type="entry name" value="Papain-like_cys_pep_sf"/>
</dbReference>
<feature type="compositionally biased region" description="Basic and acidic residues" evidence="8">
    <location>
        <begin position="759"/>
        <end position="776"/>
    </location>
</feature>
<feature type="region of interest" description="Disordered" evidence="8">
    <location>
        <begin position="254"/>
        <end position="277"/>
    </location>
</feature>
<dbReference type="FunCoup" id="H0XK90">
    <property type="interactions" value="7"/>
</dbReference>
<dbReference type="PROSITE" id="PS00972">
    <property type="entry name" value="USP_1"/>
    <property type="match status" value="1"/>
</dbReference>
<dbReference type="InterPro" id="IPR050164">
    <property type="entry name" value="Peptidase_C19"/>
</dbReference>
<dbReference type="InterPro" id="IPR001394">
    <property type="entry name" value="Peptidase_C19_UCH"/>
</dbReference>
<dbReference type="FunFam" id="2.30.29.180:FF:000001">
    <property type="entry name" value="Ubiquitin carboxyl-terminal hydrolase 37"/>
    <property type="match status" value="1"/>
</dbReference>
<feature type="compositionally biased region" description="Basic and acidic residues" evidence="8">
    <location>
        <begin position="628"/>
        <end position="640"/>
    </location>
</feature>
<dbReference type="GO" id="GO:0006508">
    <property type="term" value="P:proteolysis"/>
    <property type="evidence" value="ECO:0007669"/>
    <property type="project" value="UniProtKB-KW"/>
</dbReference>
<keyword evidence="6 7" id="KW-0788">Thiol protease</keyword>
<dbReference type="InterPro" id="IPR038093">
    <property type="entry name" value="USP37-like_PH_sf"/>
</dbReference>
<dbReference type="InParanoid" id="H0XK90"/>
<dbReference type="GO" id="GO:0000082">
    <property type="term" value="P:G1/S transition of mitotic cell cycle"/>
    <property type="evidence" value="ECO:0007669"/>
    <property type="project" value="TreeGrafter"/>
</dbReference>
<dbReference type="STRING" id="30611.ENSOGAP00000016530"/>
<feature type="region of interest" description="Disordered" evidence="8">
    <location>
        <begin position="747"/>
        <end position="794"/>
    </location>
</feature>
<comment type="similarity">
    <text evidence="2 7">Belongs to the peptidase C19 family.</text>
</comment>
<reference evidence="10" key="3">
    <citation type="submission" date="2025-09" db="UniProtKB">
        <authorList>
            <consortium name="Ensembl"/>
        </authorList>
    </citation>
    <scope>IDENTIFICATION</scope>
</reference>
<dbReference type="InterPro" id="IPR028889">
    <property type="entry name" value="USP"/>
</dbReference>
<dbReference type="PANTHER" id="PTHR24006">
    <property type="entry name" value="UBIQUITIN CARBOXYL-TERMINAL HYDROLASE"/>
    <property type="match status" value="1"/>
</dbReference>
<dbReference type="EMBL" id="AAQR03119427">
    <property type="status" value="NOT_ANNOTATED_CDS"/>
    <property type="molecule type" value="Genomic_DNA"/>
</dbReference>
<dbReference type="Pfam" id="PF16674">
    <property type="entry name" value="UCH_N"/>
    <property type="match status" value="1"/>
</dbReference>
<dbReference type="eggNOG" id="KOG1868">
    <property type="taxonomic scope" value="Eukaryota"/>
</dbReference>
<dbReference type="PANTHER" id="PTHR24006:SF711">
    <property type="entry name" value="UBIQUITIN CARBOXYL-TERMINAL HYDROLASE 29"/>
    <property type="match status" value="1"/>
</dbReference>
<evidence type="ECO:0000256" key="6">
    <source>
        <dbReference type="ARBA" id="ARBA00022807"/>
    </source>
</evidence>
<evidence type="ECO:0000256" key="5">
    <source>
        <dbReference type="ARBA" id="ARBA00022801"/>
    </source>
</evidence>
<dbReference type="Gene3D" id="2.30.29.180">
    <property type="entry name" value="Ubiquitin carboxyl-terminal hydrolase 26/29/37, pleckstrin homology-like domain"/>
    <property type="match status" value="1"/>
</dbReference>
<evidence type="ECO:0000256" key="1">
    <source>
        <dbReference type="ARBA" id="ARBA00000707"/>
    </source>
</evidence>
<dbReference type="Ensembl" id="ENSOGAT00000034071.1">
    <property type="protein sequence ID" value="ENSOGAP00000016530.1"/>
    <property type="gene ID" value="ENSOGAG00000029853.1"/>
</dbReference>
<name>H0XK90_OTOGA</name>
<dbReference type="InterPro" id="IPR032069">
    <property type="entry name" value="USP37-like_PH"/>
</dbReference>
<dbReference type="AlphaFoldDB" id="H0XK90"/>
<dbReference type="OMA" id="YIPKYLS"/>
<evidence type="ECO:0000256" key="2">
    <source>
        <dbReference type="ARBA" id="ARBA00009085"/>
    </source>
</evidence>
<dbReference type="SUPFAM" id="SSF54001">
    <property type="entry name" value="Cysteine proteinases"/>
    <property type="match status" value="1"/>
</dbReference>
<dbReference type="InterPro" id="IPR018200">
    <property type="entry name" value="USP_CS"/>
</dbReference>
<evidence type="ECO:0000256" key="7">
    <source>
        <dbReference type="RuleBase" id="RU366025"/>
    </source>
</evidence>
<dbReference type="Proteomes" id="UP000005225">
    <property type="component" value="Unassembled WGS sequence"/>
</dbReference>
<dbReference type="GO" id="GO:0016579">
    <property type="term" value="P:protein deubiquitination"/>
    <property type="evidence" value="ECO:0007669"/>
    <property type="project" value="InterPro"/>
</dbReference>
<dbReference type="GeneTree" id="ENSGT00940000161929"/>
<dbReference type="Pfam" id="PF00443">
    <property type="entry name" value="UCH"/>
    <property type="match status" value="1"/>
</dbReference>
<dbReference type="GO" id="GO:0004843">
    <property type="term" value="F:cysteine-type deubiquitinase activity"/>
    <property type="evidence" value="ECO:0007669"/>
    <property type="project" value="UniProtKB-UniRule"/>
</dbReference>
<dbReference type="EC" id="3.4.19.12" evidence="7"/>
<dbReference type="PROSITE" id="PS50235">
    <property type="entry name" value="USP_3"/>
    <property type="match status" value="1"/>
</dbReference>